<feature type="chain" id="PRO_5039465041" evidence="1">
    <location>
        <begin position="27"/>
        <end position="217"/>
    </location>
</feature>
<accession>A0A5R9EF91</accession>
<evidence type="ECO:0000313" key="2">
    <source>
        <dbReference type="EMBL" id="TLQ48971.1"/>
    </source>
</evidence>
<reference evidence="2 3" key="1">
    <citation type="submission" date="2019-05" db="EMBL/GenBank/DDBJ databases">
        <title>The metagenome of a microbial culture collection derived from dairy environment covers the genomic content of the human microbiome.</title>
        <authorList>
            <person name="Roder T."/>
            <person name="Wuthrich D."/>
            <person name="Sattari Z."/>
            <person name="Von Ah U."/>
            <person name="Bar C."/>
            <person name="Ronchi F."/>
            <person name="Macpherson A.J."/>
            <person name="Ganal-Vonarburg S.C."/>
            <person name="Bruggmann R."/>
            <person name="Vergeres G."/>
        </authorList>
    </citation>
    <scope>NUCLEOTIDE SEQUENCE [LARGE SCALE GENOMIC DNA]</scope>
    <source>
        <strain evidence="2 3">FAM 24227</strain>
    </source>
</reference>
<proteinExistence type="predicted"/>
<protein>
    <submittedName>
        <fullName evidence="2">Uncharacterized protein</fullName>
    </submittedName>
</protein>
<dbReference type="Proteomes" id="UP000306420">
    <property type="component" value="Unassembled WGS sequence"/>
</dbReference>
<comment type="caution">
    <text evidence="2">The sequence shown here is derived from an EMBL/GenBank/DDBJ whole genome shotgun (WGS) entry which is preliminary data.</text>
</comment>
<evidence type="ECO:0000313" key="3">
    <source>
        <dbReference type="Proteomes" id="UP000306420"/>
    </source>
</evidence>
<name>A0A5R9EF91_9LACT</name>
<dbReference type="EMBL" id="VBSP01000005">
    <property type="protein sequence ID" value="TLQ48971.1"/>
    <property type="molecule type" value="Genomic_DNA"/>
</dbReference>
<dbReference type="OrthoDB" id="2139349at2"/>
<evidence type="ECO:0000256" key="1">
    <source>
        <dbReference type="SAM" id="SignalP"/>
    </source>
</evidence>
<dbReference type="AlphaFoldDB" id="A0A5R9EF91"/>
<dbReference type="RefSeq" id="WP_138403865.1">
    <property type="nucleotide sequence ID" value="NZ_VBSP01000005.1"/>
</dbReference>
<sequence>MKNNALKRILASILFAAVLFAGFRSAVTAEEATESVDTSNYAPGLFYSYYDHIGVGMEFAPFTLTLDYEPDEDGIYQVSRANAGNTVSYVYQLTEDGVIELAYYPNSYEGEDFRYHEDSLDEQVATFFPAELAVGDTFTRGYRDELEFTVTDILAEHEVEGETYHDVLVIESVMPEGEVQRYYYAPEIGEIASEYIFDDEGNAITTALSEYGEVPVE</sequence>
<keyword evidence="1" id="KW-0732">Signal</keyword>
<organism evidence="2 3">
    <name type="scientific">Ruoffia tabacinasalis</name>
    <dbReference type="NCBI Taxonomy" id="87458"/>
    <lineage>
        <taxon>Bacteria</taxon>
        <taxon>Bacillati</taxon>
        <taxon>Bacillota</taxon>
        <taxon>Bacilli</taxon>
        <taxon>Lactobacillales</taxon>
        <taxon>Aerococcaceae</taxon>
        <taxon>Ruoffia</taxon>
    </lineage>
</organism>
<feature type="signal peptide" evidence="1">
    <location>
        <begin position="1"/>
        <end position="26"/>
    </location>
</feature>
<gene>
    <name evidence="2" type="ORF">FEZ33_02750</name>
</gene>